<dbReference type="PRINTS" id="PR00380">
    <property type="entry name" value="KINESINHEAVY"/>
</dbReference>
<keyword evidence="2" id="KW-0175">Coiled coil</keyword>
<dbReference type="InterPro" id="IPR027417">
    <property type="entry name" value="P-loop_NTPase"/>
</dbReference>
<dbReference type="OMA" id="HKETERC"/>
<keyword evidence="1" id="KW-0547">Nucleotide-binding</keyword>
<feature type="binding site" evidence="1">
    <location>
        <begin position="98"/>
        <end position="105"/>
    </location>
    <ligand>
        <name>ATP</name>
        <dbReference type="ChEBI" id="CHEBI:30616"/>
    </ligand>
</feature>
<organism evidence="4 5">
    <name type="scientific">Stylonychia lemnae</name>
    <name type="common">Ciliate</name>
    <dbReference type="NCBI Taxonomy" id="5949"/>
    <lineage>
        <taxon>Eukaryota</taxon>
        <taxon>Sar</taxon>
        <taxon>Alveolata</taxon>
        <taxon>Ciliophora</taxon>
        <taxon>Intramacronucleata</taxon>
        <taxon>Spirotrichea</taxon>
        <taxon>Stichotrichia</taxon>
        <taxon>Sporadotrichida</taxon>
        <taxon>Oxytrichidae</taxon>
        <taxon>Stylonychinae</taxon>
        <taxon>Stylonychia</taxon>
    </lineage>
</organism>
<keyword evidence="1" id="KW-0505">Motor protein</keyword>
<dbReference type="SMART" id="SM00129">
    <property type="entry name" value="KISc"/>
    <property type="match status" value="1"/>
</dbReference>
<dbReference type="EMBL" id="CCKQ01013894">
    <property type="protein sequence ID" value="CDW85604.1"/>
    <property type="molecule type" value="Genomic_DNA"/>
</dbReference>
<evidence type="ECO:0000256" key="1">
    <source>
        <dbReference type="PROSITE-ProRule" id="PRU00283"/>
    </source>
</evidence>
<proteinExistence type="inferred from homology"/>
<gene>
    <name evidence="4" type="primary">Contig9824.g10509</name>
    <name evidence="4" type="ORF">STYLEM_14686</name>
</gene>
<reference evidence="4 5" key="1">
    <citation type="submission" date="2014-06" db="EMBL/GenBank/DDBJ databases">
        <authorList>
            <person name="Swart Estienne"/>
        </authorList>
    </citation>
    <scope>NUCLEOTIDE SEQUENCE [LARGE SCALE GENOMIC DNA]</scope>
    <source>
        <strain evidence="4 5">130c</strain>
    </source>
</reference>
<dbReference type="Pfam" id="PF00225">
    <property type="entry name" value="Kinesin"/>
    <property type="match status" value="1"/>
</dbReference>
<keyword evidence="1" id="KW-0067">ATP-binding</keyword>
<name>A0A078ATN6_STYLE</name>
<evidence type="ECO:0000256" key="2">
    <source>
        <dbReference type="SAM" id="Coils"/>
    </source>
</evidence>
<feature type="domain" description="Kinesin motor" evidence="3">
    <location>
        <begin position="3"/>
        <end position="399"/>
    </location>
</feature>
<keyword evidence="5" id="KW-1185">Reference proteome</keyword>
<dbReference type="GO" id="GO:0016887">
    <property type="term" value="F:ATP hydrolysis activity"/>
    <property type="evidence" value="ECO:0007669"/>
    <property type="project" value="TreeGrafter"/>
</dbReference>
<dbReference type="PANTHER" id="PTHR24115">
    <property type="entry name" value="KINESIN-RELATED"/>
    <property type="match status" value="1"/>
</dbReference>
<dbReference type="InParanoid" id="A0A078ATN6"/>
<protein>
    <submittedName>
        <fullName evidence="4">Kinesin motor domain protein</fullName>
    </submittedName>
</protein>
<dbReference type="PROSITE" id="PS50067">
    <property type="entry name" value="KINESIN_MOTOR_2"/>
    <property type="match status" value="1"/>
</dbReference>
<comment type="similarity">
    <text evidence="1">Belongs to the TRAFAC class myosin-kinesin ATPase superfamily. Kinesin family.</text>
</comment>
<sequence length="860" mass="101154">MINLGTFLRIRPLEQKHKLKEDYYSISRGREEEKNSLYGDKSVITIHDPLKRSKDQFDFKFDKIYTQDKSNADVYKDHSRFTDMLLNEGLNEIMISFGHKESGKTFTIYGENNFQLEKNLTDLRIEESDDSRGLVLRTAHDILKRDPGARISISFVDIVMDNIRDLLKYIKREKKTNITHGQNLAIYDDPSKMGYQKSAHQSQEYSISQAQNIEKEFIEVHERPGINGSHYYLKNLTVLENMKDLSDIAFYLEKGAALSEQLNKKLNYTPGLRATQIFHMQVRGSQSHKESQLIFIDMPDYDKLQTNIIDNQKLYESIVINNTFNTIAQIIGGLNNGQYNVQDAPYENSKVTRIIQSMLQQSHPSQQINITFLCCIWPTESRYQEIMNTMMFLDKIQTKKNMMGKTEYRGEMSTNQEKIMQEISKENVEIKFKIDSFKREHVNKLNDLKQKLGLDIALDSILKQKGNQRELQIIKDHKEAIDKTETYSKQNKDIEKRVELIQQQIQDNEFARREIQENFSQKYYILHKKIDKLREEYKQSEMELDNTLRGQMNDRNEELQKILNNTHAMLIENSGLVEQLNETVVKKTQTKDLQSKRINFMKDEGKQNAEDTYRKLLQQQEKEFDQQIKINKEKQEYLLRKKEEEIQKSADDFKSFHEKIKNDQNQARTEIMKLYNIVKKQNQILTNVETGVYSQTAKKIRFASEQKPDLPEKQKFKFLFSTIEKQNQKGRLGQTSQSFITGNNNFNQQLNNIAQSIEEQENTQDLLNKKVETMVNPEELRKLVKDLMQELAKHSASHPQILKGENVEQILQDTEKHKKEYEKASNKNNDVKIQIEAQKRFLERIQLEKIMVPGQPNLNK</sequence>
<dbReference type="InterPro" id="IPR027640">
    <property type="entry name" value="Kinesin-like_fam"/>
</dbReference>
<dbReference type="GO" id="GO:0005524">
    <property type="term" value="F:ATP binding"/>
    <property type="evidence" value="ECO:0007669"/>
    <property type="project" value="UniProtKB-UniRule"/>
</dbReference>
<dbReference type="Proteomes" id="UP000039865">
    <property type="component" value="Unassembled WGS sequence"/>
</dbReference>
<dbReference type="Gene3D" id="3.40.850.10">
    <property type="entry name" value="Kinesin motor domain"/>
    <property type="match status" value="1"/>
</dbReference>
<evidence type="ECO:0000313" key="5">
    <source>
        <dbReference type="Proteomes" id="UP000039865"/>
    </source>
</evidence>
<feature type="coiled-coil region" evidence="2">
    <location>
        <begin position="743"/>
        <end position="770"/>
    </location>
</feature>
<dbReference type="GO" id="GO:0003777">
    <property type="term" value="F:microtubule motor activity"/>
    <property type="evidence" value="ECO:0007669"/>
    <property type="project" value="InterPro"/>
</dbReference>
<accession>A0A078ATN6</accession>
<evidence type="ECO:0000313" key="4">
    <source>
        <dbReference type="EMBL" id="CDW85604.1"/>
    </source>
</evidence>
<dbReference type="InterPro" id="IPR036961">
    <property type="entry name" value="Kinesin_motor_dom_sf"/>
</dbReference>
<dbReference type="GO" id="GO:0005871">
    <property type="term" value="C:kinesin complex"/>
    <property type="evidence" value="ECO:0007669"/>
    <property type="project" value="TreeGrafter"/>
</dbReference>
<dbReference type="SUPFAM" id="SSF52540">
    <property type="entry name" value="P-loop containing nucleoside triphosphate hydrolases"/>
    <property type="match status" value="1"/>
</dbReference>
<dbReference type="GO" id="GO:0005874">
    <property type="term" value="C:microtubule"/>
    <property type="evidence" value="ECO:0007669"/>
    <property type="project" value="TreeGrafter"/>
</dbReference>
<dbReference type="AlphaFoldDB" id="A0A078ATN6"/>
<dbReference type="InterPro" id="IPR001752">
    <property type="entry name" value="Kinesin_motor_dom"/>
</dbReference>
<dbReference type="GO" id="GO:0008017">
    <property type="term" value="F:microtubule binding"/>
    <property type="evidence" value="ECO:0007669"/>
    <property type="project" value="InterPro"/>
</dbReference>
<dbReference type="OrthoDB" id="448977at2759"/>
<feature type="coiled-coil region" evidence="2">
    <location>
        <begin position="804"/>
        <end position="834"/>
    </location>
</feature>
<dbReference type="GO" id="GO:0007018">
    <property type="term" value="P:microtubule-based movement"/>
    <property type="evidence" value="ECO:0007669"/>
    <property type="project" value="InterPro"/>
</dbReference>
<evidence type="ECO:0000259" key="3">
    <source>
        <dbReference type="PROSITE" id="PS50067"/>
    </source>
</evidence>